<accession>A0A165PNQ7</accession>
<dbReference type="AlphaFoldDB" id="A0A165PNQ7"/>
<reference evidence="3 4" key="1">
    <citation type="journal article" date="2016" name="Mol. Biol. Evol.">
        <title>Comparative Genomics of Early-Diverging Mushroom-Forming Fungi Provides Insights into the Origins of Lignocellulose Decay Capabilities.</title>
        <authorList>
            <person name="Nagy L.G."/>
            <person name="Riley R."/>
            <person name="Tritt A."/>
            <person name="Adam C."/>
            <person name="Daum C."/>
            <person name="Floudas D."/>
            <person name="Sun H."/>
            <person name="Yadav J.S."/>
            <person name="Pangilinan J."/>
            <person name="Larsson K.H."/>
            <person name="Matsuura K."/>
            <person name="Barry K."/>
            <person name="Labutti K."/>
            <person name="Kuo R."/>
            <person name="Ohm R.A."/>
            <person name="Bhattacharya S.S."/>
            <person name="Shirouzu T."/>
            <person name="Yoshinaga Y."/>
            <person name="Martin F.M."/>
            <person name="Grigoriev I.V."/>
            <person name="Hibbett D.S."/>
        </authorList>
    </citation>
    <scope>NUCLEOTIDE SEQUENCE [LARGE SCALE GENOMIC DNA]</scope>
    <source>
        <strain evidence="3 4">HHB12029</strain>
    </source>
</reference>
<feature type="region of interest" description="Disordered" evidence="1">
    <location>
        <begin position="131"/>
        <end position="150"/>
    </location>
</feature>
<evidence type="ECO:0000313" key="3">
    <source>
        <dbReference type="EMBL" id="KZW02436.1"/>
    </source>
</evidence>
<proteinExistence type="predicted"/>
<name>A0A165PNQ7_EXIGL</name>
<keyword evidence="2" id="KW-0812">Transmembrane</keyword>
<feature type="region of interest" description="Disordered" evidence="1">
    <location>
        <begin position="238"/>
        <end position="259"/>
    </location>
</feature>
<organism evidence="3 4">
    <name type="scientific">Exidia glandulosa HHB12029</name>
    <dbReference type="NCBI Taxonomy" id="1314781"/>
    <lineage>
        <taxon>Eukaryota</taxon>
        <taxon>Fungi</taxon>
        <taxon>Dikarya</taxon>
        <taxon>Basidiomycota</taxon>
        <taxon>Agaricomycotina</taxon>
        <taxon>Agaricomycetes</taxon>
        <taxon>Auriculariales</taxon>
        <taxon>Exidiaceae</taxon>
        <taxon>Exidia</taxon>
    </lineage>
</organism>
<feature type="region of interest" description="Disordered" evidence="1">
    <location>
        <begin position="286"/>
        <end position="305"/>
    </location>
</feature>
<evidence type="ECO:0000256" key="2">
    <source>
        <dbReference type="SAM" id="Phobius"/>
    </source>
</evidence>
<dbReference type="InParanoid" id="A0A165PNQ7"/>
<protein>
    <recommendedName>
        <fullName evidence="5">Transmembrane protein</fullName>
    </recommendedName>
</protein>
<feature type="compositionally biased region" description="Low complexity" evidence="1">
    <location>
        <begin position="248"/>
        <end position="259"/>
    </location>
</feature>
<keyword evidence="2" id="KW-1133">Transmembrane helix</keyword>
<dbReference type="Proteomes" id="UP000077266">
    <property type="component" value="Unassembled WGS sequence"/>
</dbReference>
<feature type="compositionally biased region" description="Polar residues" evidence="1">
    <location>
        <begin position="351"/>
        <end position="363"/>
    </location>
</feature>
<evidence type="ECO:0008006" key="5">
    <source>
        <dbReference type="Google" id="ProtNLM"/>
    </source>
</evidence>
<feature type="region of interest" description="Disordered" evidence="1">
    <location>
        <begin position="333"/>
        <end position="364"/>
    </location>
</feature>
<evidence type="ECO:0000313" key="4">
    <source>
        <dbReference type="Proteomes" id="UP000077266"/>
    </source>
</evidence>
<evidence type="ECO:0000256" key="1">
    <source>
        <dbReference type="SAM" id="MobiDB-lite"/>
    </source>
</evidence>
<feature type="transmembrane region" description="Helical" evidence="2">
    <location>
        <begin position="205"/>
        <end position="225"/>
    </location>
</feature>
<gene>
    <name evidence="3" type="ORF">EXIGLDRAFT_744599</name>
</gene>
<keyword evidence="2" id="KW-0472">Membrane</keyword>
<sequence length="372" mass="39263">MNGAPPVKFCSHSHNRTAAASCLYSVRSPSQKPTRVFHLFFLGLGAPLFSCPPPSASSSGNLTGPREFRPYCLWELSLLLFSLSRSLVGPVFLVARCCTVPMAPPQSLASNASRDGPSRLFAGVVERPIARRSSRSGSTPGSARRARRELDAHVARDAGATTLSASMASTSLIDSDVMATPAADGPRHPSGGALDTSPLGGRAGIIAFLTVGGILVLALFWFFYARRAVGTLLQRLRNPNQPHEKDAGSVGVASNSSSGTDTTCASVELAEIPAKRTSRLHTAASSSSFAPLIPQGKPKDKQSKTFASVKSRPLFKITTPKAQARGVGPAIEVAEYDEKDDSLGGLKTDTLDSATNTPQQPETASFLKRLFV</sequence>
<keyword evidence="4" id="KW-1185">Reference proteome</keyword>
<dbReference type="EMBL" id="KV425888">
    <property type="protein sequence ID" value="KZW02436.1"/>
    <property type="molecule type" value="Genomic_DNA"/>
</dbReference>